<dbReference type="Gene3D" id="3.50.50.60">
    <property type="entry name" value="FAD/NAD(P)-binding domain"/>
    <property type="match status" value="1"/>
</dbReference>
<feature type="domain" description="FAD dependent oxidoreductase" evidence="6">
    <location>
        <begin position="4"/>
        <end position="391"/>
    </location>
</feature>
<keyword evidence="3" id="KW-0274">FAD</keyword>
<comment type="cofactor">
    <cofactor evidence="1">
        <name>FAD</name>
        <dbReference type="ChEBI" id="CHEBI:57692"/>
    </cofactor>
</comment>
<reference evidence="7" key="1">
    <citation type="journal article" date="2021" name="PeerJ">
        <title>Extensive microbial diversity within the chicken gut microbiome revealed by metagenomics and culture.</title>
        <authorList>
            <person name="Gilroy R."/>
            <person name="Ravi A."/>
            <person name="Getino M."/>
            <person name="Pursley I."/>
            <person name="Horton D.L."/>
            <person name="Alikhan N.F."/>
            <person name="Baker D."/>
            <person name="Gharbi K."/>
            <person name="Hall N."/>
            <person name="Watson M."/>
            <person name="Adriaenssens E.M."/>
            <person name="Foster-Nyarko E."/>
            <person name="Jarju S."/>
            <person name="Secka A."/>
            <person name="Antonio M."/>
            <person name="Oren A."/>
            <person name="Chaudhuri R.R."/>
            <person name="La Ragione R."/>
            <person name="Hildebrand F."/>
            <person name="Pallen M.J."/>
        </authorList>
    </citation>
    <scope>NUCLEOTIDE SEQUENCE</scope>
    <source>
        <strain evidence="7">ChiGjej4B4-7305</strain>
    </source>
</reference>
<dbReference type="EC" id="1.1.3.-" evidence="7"/>
<accession>A0A9D2EB33</accession>
<name>A0A9D2EB33_9MICO</name>
<gene>
    <name evidence="7" type="primary">lhgO</name>
    <name evidence="7" type="ORF">H9815_02105</name>
</gene>
<dbReference type="GO" id="GO:0047545">
    <property type="term" value="F:(S)-2-hydroxyglutarate dehydrogenase activity"/>
    <property type="evidence" value="ECO:0007669"/>
    <property type="project" value="TreeGrafter"/>
</dbReference>
<evidence type="ECO:0000256" key="4">
    <source>
        <dbReference type="ARBA" id="ARBA00023002"/>
    </source>
</evidence>
<evidence type="ECO:0000259" key="6">
    <source>
        <dbReference type="Pfam" id="PF01266"/>
    </source>
</evidence>
<comment type="similarity">
    <text evidence="5">Belongs to the L2HGDH family.</text>
</comment>
<evidence type="ECO:0000256" key="1">
    <source>
        <dbReference type="ARBA" id="ARBA00001974"/>
    </source>
</evidence>
<dbReference type="Gene3D" id="3.30.9.10">
    <property type="entry name" value="D-Amino Acid Oxidase, subunit A, domain 2"/>
    <property type="match status" value="1"/>
</dbReference>
<dbReference type="InterPro" id="IPR006076">
    <property type="entry name" value="FAD-dep_OxRdtase"/>
</dbReference>
<dbReference type="GO" id="GO:0005737">
    <property type="term" value="C:cytoplasm"/>
    <property type="evidence" value="ECO:0007669"/>
    <property type="project" value="TreeGrafter"/>
</dbReference>
<dbReference type="PANTHER" id="PTHR43104">
    <property type="entry name" value="L-2-HYDROXYGLUTARATE DEHYDROGENASE, MITOCHONDRIAL"/>
    <property type="match status" value="1"/>
</dbReference>
<dbReference type="PANTHER" id="PTHR43104:SF2">
    <property type="entry name" value="L-2-HYDROXYGLUTARATE DEHYDROGENASE, MITOCHONDRIAL"/>
    <property type="match status" value="1"/>
</dbReference>
<evidence type="ECO:0000256" key="5">
    <source>
        <dbReference type="ARBA" id="ARBA00037941"/>
    </source>
</evidence>
<dbReference type="NCBIfam" id="NF008726">
    <property type="entry name" value="PRK11728.1"/>
    <property type="match status" value="1"/>
</dbReference>
<dbReference type="InterPro" id="IPR036188">
    <property type="entry name" value="FAD/NAD-bd_sf"/>
</dbReference>
<dbReference type="SUPFAM" id="SSF51905">
    <property type="entry name" value="FAD/NAD(P)-binding domain"/>
    <property type="match status" value="1"/>
</dbReference>
<keyword evidence="2" id="KW-0285">Flavoprotein</keyword>
<evidence type="ECO:0000256" key="3">
    <source>
        <dbReference type="ARBA" id="ARBA00022827"/>
    </source>
</evidence>
<dbReference type="Proteomes" id="UP000824037">
    <property type="component" value="Unassembled WGS sequence"/>
</dbReference>
<evidence type="ECO:0000313" key="8">
    <source>
        <dbReference type="Proteomes" id="UP000824037"/>
    </source>
</evidence>
<protein>
    <submittedName>
        <fullName evidence="7">L-2-hydroxyglutarate oxidase</fullName>
        <ecNumber evidence="7">1.1.3.-</ecNumber>
    </submittedName>
</protein>
<keyword evidence="4 7" id="KW-0560">Oxidoreductase</keyword>
<proteinExistence type="inferred from homology"/>
<organism evidence="7 8">
    <name type="scientific">Candidatus Ruania gallistercoris</name>
    <dbReference type="NCBI Taxonomy" id="2838746"/>
    <lineage>
        <taxon>Bacteria</taxon>
        <taxon>Bacillati</taxon>
        <taxon>Actinomycetota</taxon>
        <taxon>Actinomycetes</taxon>
        <taxon>Micrococcales</taxon>
        <taxon>Ruaniaceae</taxon>
        <taxon>Ruania</taxon>
    </lineage>
</organism>
<dbReference type="AlphaFoldDB" id="A0A9D2EB33"/>
<reference evidence="7" key="2">
    <citation type="submission" date="2021-04" db="EMBL/GenBank/DDBJ databases">
        <authorList>
            <person name="Gilroy R."/>
        </authorList>
    </citation>
    <scope>NUCLEOTIDE SEQUENCE</scope>
    <source>
        <strain evidence="7">ChiGjej4B4-7305</strain>
    </source>
</reference>
<evidence type="ECO:0000313" key="7">
    <source>
        <dbReference type="EMBL" id="HIZ34543.1"/>
    </source>
</evidence>
<evidence type="ECO:0000256" key="2">
    <source>
        <dbReference type="ARBA" id="ARBA00022630"/>
    </source>
</evidence>
<sequence>MTSYAVVGGGILGCAVARELLRRDPGAQVTLLEKEGRLAAHQSGHNSGVVHAGLYYPPGSLKARLCRRGVDLLREFCTERELDYLECGKVLIARDTAEHARLQAIAERARANGVPGVELVGPAGLAEVEPEAVGVAALVSPSTAVVDYAAITRALAEYVRAAGGQVFLGTRVDAVVPLARGVRVVTGSESAVQLFDRVVVCAGLSSDRLARTSGGDQAPAIIPFFGQYYRIDDAHAQLTRGLIYPVPDPRYPFLGMHLTRRVDGALTVGPNAFLSGAREGYRGQVSARDLADVARWPGFWRFAARNVPTAVRELAGVLSPERFLTEARSYVPALAGARLTPVGRGIRAQAMTRDGRLLDDFAIEQRGPVTQVRNAPSPGATASLAIAEHIVAALG</sequence>
<dbReference type="Pfam" id="PF01266">
    <property type="entry name" value="DAO"/>
    <property type="match status" value="1"/>
</dbReference>
<dbReference type="EMBL" id="DXBY01000043">
    <property type="protein sequence ID" value="HIZ34543.1"/>
    <property type="molecule type" value="Genomic_DNA"/>
</dbReference>
<comment type="caution">
    <text evidence="7">The sequence shown here is derived from an EMBL/GenBank/DDBJ whole genome shotgun (WGS) entry which is preliminary data.</text>
</comment>